<evidence type="ECO:0000256" key="2">
    <source>
        <dbReference type="ARBA" id="ARBA00022737"/>
    </source>
</evidence>
<protein>
    <recommendedName>
        <fullName evidence="5">LRRCT domain-containing protein</fullName>
    </recommendedName>
</protein>
<dbReference type="InterPro" id="IPR003591">
    <property type="entry name" value="Leu-rich_rpt_typical-subtyp"/>
</dbReference>
<dbReference type="SMART" id="SM00369">
    <property type="entry name" value="LRR_TYP"/>
    <property type="match status" value="2"/>
</dbReference>
<sequence>STTFKNFLSHNNLTHLPTGVFSPLKMLKKLDLSSNQFSIISADFFEDNNIDLPGEVFDALPKLRKLYLNKNPWKCDCNLLPFYEWMKNNMAKIRSKAPEVCEFPKNLDIKTPTSVFDFETCSAHVYSMNSKPFGTSFCGSQF</sequence>
<dbReference type="InterPro" id="IPR050541">
    <property type="entry name" value="LRR_TM_domain-containing"/>
</dbReference>
<reference evidence="3" key="1">
    <citation type="submission" date="2025-08" db="UniProtKB">
        <authorList>
            <consortium name="Ensembl"/>
        </authorList>
    </citation>
    <scope>IDENTIFICATION</scope>
</reference>
<accession>A0A8C2IQ75</accession>
<evidence type="ECO:0000313" key="4">
    <source>
        <dbReference type="Proteomes" id="UP000694701"/>
    </source>
</evidence>
<dbReference type="Proteomes" id="UP000694701">
    <property type="component" value="Unplaced"/>
</dbReference>
<keyword evidence="2" id="KW-0677">Repeat</keyword>
<dbReference type="PANTHER" id="PTHR24369:SF211">
    <property type="entry name" value="LEUCINE-RICH REPEAT-CONTAINING PROTEIN 15-LIKE"/>
    <property type="match status" value="1"/>
</dbReference>
<dbReference type="InterPro" id="IPR001611">
    <property type="entry name" value="Leu-rich_rpt"/>
</dbReference>
<dbReference type="InterPro" id="IPR032675">
    <property type="entry name" value="LRR_dom_sf"/>
</dbReference>
<evidence type="ECO:0000313" key="3">
    <source>
        <dbReference type="Ensembl" id="ENSCCRP00020083586.1"/>
    </source>
</evidence>
<dbReference type="AlphaFoldDB" id="A0A8C2IQ75"/>
<keyword evidence="1" id="KW-0433">Leucine-rich repeat</keyword>
<dbReference type="SUPFAM" id="SSF52058">
    <property type="entry name" value="L domain-like"/>
    <property type="match status" value="1"/>
</dbReference>
<dbReference type="Ensembl" id="ENSCCRT00020091472.1">
    <property type="protein sequence ID" value="ENSCCRP00020083586.1"/>
    <property type="gene ID" value="ENSCCRG00020038559.1"/>
</dbReference>
<organism evidence="3 4">
    <name type="scientific">Cyprinus carpio</name>
    <name type="common">Common carp</name>
    <dbReference type="NCBI Taxonomy" id="7962"/>
    <lineage>
        <taxon>Eukaryota</taxon>
        <taxon>Metazoa</taxon>
        <taxon>Chordata</taxon>
        <taxon>Craniata</taxon>
        <taxon>Vertebrata</taxon>
        <taxon>Euteleostomi</taxon>
        <taxon>Actinopterygii</taxon>
        <taxon>Neopterygii</taxon>
        <taxon>Teleostei</taxon>
        <taxon>Ostariophysi</taxon>
        <taxon>Cypriniformes</taxon>
        <taxon>Cyprinidae</taxon>
        <taxon>Cyprininae</taxon>
        <taxon>Cyprinus</taxon>
    </lineage>
</organism>
<dbReference type="PANTHER" id="PTHR24369">
    <property type="entry name" value="ANTIGEN BSP, PUTATIVE-RELATED"/>
    <property type="match status" value="1"/>
</dbReference>
<proteinExistence type="predicted"/>
<name>A0A8C2IQ75_CYPCA</name>
<evidence type="ECO:0008006" key="5">
    <source>
        <dbReference type="Google" id="ProtNLM"/>
    </source>
</evidence>
<dbReference type="GO" id="GO:0005886">
    <property type="term" value="C:plasma membrane"/>
    <property type="evidence" value="ECO:0007669"/>
    <property type="project" value="TreeGrafter"/>
</dbReference>
<dbReference type="Gene3D" id="3.80.10.10">
    <property type="entry name" value="Ribonuclease Inhibitor"/>
    <property type="match status" value="1"/>
</dbReference>
<evidence type="ECO:0000256" key="1">
    <source>
        <dbReference type="ARBA" id="ARBA00022614"/>
    </source>
</evidence>
<dbReference type="Pfam" id="PF13855">
    <property type="entry name" value="LRR_8"/>
    <property type="match status" value="1"/>
</dbReference>